<name>A0ABV8CY41_9STRE</name>
<gene>
    <name evidence="1" type="ORF">ACFORF_11040</name>
</gene>
<keyword evidence="2" id="KW-1185">Reference proteome</keyword>
<sequence>MTDYVDLALTYGGFTSLDKVYLTRVLAEMTESERLTFITPPPSVINAYFAETYQKQGSEAATAYFFELSQALQLFQTAPSFAEVKPFVRLNLSGQSYGFCFANEQEQALVFAEEPQPVTAELCFNIAQLFPQYEIRSQGDRVSLRPLTVAGDIAEQIDLPGEFLLTTAERLTSGLLKLSSFNQEELLEAAQLFPNAQVEAYAYQQRQFIAYLKNS</sequence>
<evidence type="ECO:0000313" key="1">
    <source>
        <dbReference type="EMBL" id="MFC3929084.1"/>
    </source>
</evidence>
<evidence type="ECO:0000313" key="2">
    <source>
        <dbReference type="Proteomes" id="UP001595807"/>
    </source>
</evidence>
<accession>A0ABV8CY41</accession>
<protein>
    <submittedName>
        <fullName evidence="1">Cystathionine beta-lyase</fullName>
    </submittedName>
</protein>
<proteinExistence type="predicted"/>
<dbReference type="Proteomes" id="UP001595807">
    <property type="component" value="Unassembled WGS sequence"/>
</dbReference>
<dbReference type="EMBL" id="JBHRZV010000053">
    <property type="protein sequence ID" value="MFC3929084.1"/>
    <property type="molecule type" value="Genomic_DNA"/>
</dbReference>
<reference evidence="2" key="1">
    <citation type="journal article" date="2019" name="Int. J. Syst. Evol. Microbiol.">
        <title>The Global Catalogue of Microorganisms (GCM) 10K type strain sequencing project: providing services to taxonomists for standard genome sequencing and annotation.</title>
        <authorList>
            <consortium name="The Broad Institute Genomics Platform"/>
            <consortium name="The Broad Institute Genome Sequencing Center for Infectious Disease"/>
            <person name="Wu L."/>
            <person name="Ma J."/>
        </authorList>
    </citation>
    <scope>NUCLEOTIDE SEQUENCE [LARGE SCALE GENOMIC DNA]</scope>
    <source>
        <strain evidence="2">CCUG 67170</strain>
    </source>
</reference>
<organism evidence="1 2">
    <name type="scientific">Streptococcus caprae</name>
    <dbReference type="NCBI Taxonomy" id="1640501"/>
    <lineage>
        <taxon>Bacteria</taxon>
        <taxon>Bacillati</taxon>
        <taxon>Bacillota</taxon>
        <taxon>Bacilli</taxon>
        <taxon>Lactobacillales</taxon>
        <taxon>Streptococcaceae</taxon>
        <taxon>Streptococcus</taxon>
    </lineage>
</organism>
<comment type="caution">
    <text evidence="1">The sequence shown here is derived from an EMBL/GenBank/DDBJ whole genome shotgun (WGS) entry which is preliminary data.</text>
</comment>
<dbReference type="RefSeq" id="WP_380428187.1">
    <property type="nucleotide sequence ID" value="NZ_JBHRZV010000053.1"/>
</dbReference>